<dbReference type="PANTHER" id="PTHR37323">
    <property type="entry name" value="GCN5-RELATED N-ACETYLTRANSFERASE"/>
    <property type="match status" value="1"/>
</dbReference>
<name>A0A1A9RDY1_EIKCO</name>
<comment type="function">
    <text evidence="9">Catalyzes the first step in the biosynthesis of ornithine lipids, which are phosphorus-free membrane lipids. Catalyzes the 3-hydroxyacyl-acyl carrier protein-dependent acylation of ornithine to form lyso-ornithine lipid (LOL).</text>
</comment>
<sequence>MQQTKNQEWLLVDGGNLEVSVTREADAVEEAQRLRFDIFGREMGAGIHSEDGRDIDRYDEFCRHLIVRDKNSGRIIGTYRLITEEAAQAAGGWYSDSEFDLSRIRHILPKTVELGRACVHKDYRTGGTISLLWMGLISFMQAHGLEYMIGCGSVHVDDGGHYAASLFNQLKQTHYSPEEYRVFPKVPLPLNELRQDLEVEAPPLMKGYLRAGVWICGEPHWDKDFGSADMLVMMPMANIHPRYAKHFVK</sequence>
<evidence type="ECO:0000256" key="5">
    <source>
        <dbReference type="ARBA" id="ARBA00023315"/>
    </source>
</evidence>
<dbReference type="SUPFAM" id="SSF55729">
    <property type="entry name" value="Acyl-CoA N-acyltransferases (Nat)"/>
    <property type="match status" value="1"/>
</dbReference>
<proteinExistence type="inferred from homology"/>
<gene>
    <name evidence="11" type="ORF">A7P85_06595</name>
</gene>
<evidence type="ECO:0000256" key="6">
    <source>
        <dbReference type="ARBA" id="ARBA00038095"/>
    </source>
</evidence>
<dbReference type="Proteomes" id="UP000078003">
    <property type="component" value="Unassembled WGS sequence"/>
</dbReference>
<dbReference type="GO" id="GO:0006629">
    <property type="term" value="P:lipid metabolic process"/>
    <property type="evidence" value="ECO:0007669"/>
    <property type="project" value="UniProtKB-KW"/>
</dbReference>
<keyword evidence="4" id="KW-0443">Lipid metabolism</keyword>
<dbReference type="Gene3D" id="3.40.630.30">
    <property type="match status" value="1"/>
</dbReference>
<dbReference type="EC" id="2.3.2.30" evidence="7"/>
<comment type="catalytic activity">
    <reaction evidence="10">
        <text>a (3R)-hydroxyacyl-[ACP] + L-ornithine = a lyso-ornithine lipid + holo-[ACP] + H(+)</text>
        <dbReference type="Rhea" id="RHEA:20633"/>
        <dbReference type="Rhea" id="RHEA-COMP:9685"/>
        <dbReference type="Rhea" id="RHEA-COMP:9945"/>
        <dbReference type="ChEBI" id="CHEBI:15378"/>
        <dbReference type="ChEBI" id="CHEBI:46911"/>
        <dbReference type="ChEBI" id="CHEBI:64479"/>
        <dbReference type="ChEBI" id="CHEBI:78827"/>
        <dbReference type="ChEBI" id="CHEBI:138482"/>
        <dbReference type="EC" id="2.3.2.30"/>
    </reaction>
    <physiologicalReaction direction="left-to-right" evidence="10">
        <dbReference type="Rhea" id="RHEA:20634"/>
    </physiologicalReaction>
</comment>
<evidence type="ECO:0000256" key="10">
    <source>
        <dbReference type="ARBA" id="ARBA00047785"/>
    </source>
</evidence>
<comment type="similarity">
    <text evidence="6">Belongs to the acetyltransferase family. OlsB subfamily.</text>
</comment>
<keyword evidence="2" id="KW-0444">Lipid biosynthesis</keyword>
<protein>
    <recommendedName>
        <fullName evidence="8">L-ornithine N(alpha)-acyltransferase</fullName>
        <ecNumber evidence="7">2.3.2.30</ecNumber>
    </recommendedName>
</protein>
<evidence type="ECO:0000256" key="3">
    <source>
        <dbReference type="ARBA" id="ARBA00022679"/>
    </source>
</evidence>
<keyword evidence="3" id="KW-0808">Transferase</keyword>
<keyword evidence="5" id="KW-0012">Acyltransferase</keyword>
<dbReference type="AlphaFoldDB" id="A0A1A9RDY1"/>
<comment type="pathway">
    <text evidence="1">Lipid metabolism.</text>
</comment>
<dbReference type="InterPro" id="IPR052351">
    <property type="entry name" value="Ornithine_N-alpha-AT"/>
</dbReference>
<evidence type="ECO:0000313" key="12">
    <source>
        <dbReference type="Proteomes" id="UP000078003"/>
    </source>
</evidence>
<evidence type="ECO:0000256" key="7">
    <source>
        <dbReference type="ARBA" id="ARBA00039058"/>
    </source>
</evidence>
<dbReference type="RefSeq" id="WP_064084541.1">
    <property type="nucleotide sequence ID" value="NZ_LXSF01000006.1"/>
</dbReference>
<dbReference type="InterPro" id="IPR016181">
    <property type="entry name" value="Acyl_CoA_acyltransferase"/>
</dbReference>
<dbReference type="EMBL" id="LXSF01000006">
    <property type="protein sequence ID" value="OAM16373.1"/>
    <property type="molecule type" value="Genomic_DNA"/>
</dbReference>
<dbReference type="PANTHER" id="PTHR37323:SF1">
    <property type="entry name" value="L-ORNITHINE N(ALPHA)-ACYLTRANSFERASE"/>
    <property type="match status" value="1"/>
</dbReference>
<dbReference type="GO" id="GO:0043810">
    <property type="term" value="F:ornithine-acyl [acyl carrier protein] N-acyltransferase activity"/>
    <property type="evidence" value="ECO:0007669"/>
    <property type="project" value="UniProtKB-EC"/>
</dbReference>
<evidence type="ECO:0000256" key="8">
    <source>
        <dbReference type="ARBA" id="ARBA00039866"/>
    </source>
</evidence>
<accession>A0A1A9RDY1</accession>
<evidence type="ECO:0000256" key="4">
    <source>
        <dbReference type="ARBA" id="ARBA00023098"/>
    </source>
</evidence>
<evidence type="ECO:0000313" key="11">
    <source>
        <dbReference type="EMBL" id="OAM16373.1"/>
    </source>
</evidence>
<evidence type="ECO:0000256" key="9">
    <source>
        <dbReference type="ARBA" id="ARBA00045724"/>
    </source>
</evidence>
<dbReference type="Pfam" id="PF13444">
    <property type="entry name" value="Acetyltransf_5"/>
    <property type="match status" value="1"/>
</dbReference>
<evidence type="ECO:0000256" key="1">
    <source>
        <dbReference type="ARBA" id="ARBA00005189"/>
    </source>
</evidence>
<evidence type="ECO:0000256" key="2">
    <source>
        <dbReference type="ARBA" id="ARBA00022516"/>
    </source>
</evidence>
<organism evidence="11 12">
    <name type="scientific">Eikenella corrodens</name>
    <dbReference type="NCBI Taxonomy" id="539"/>
    <lineage>
        <taxon>Bacteria</taxon>
        <taxon>Pseudomonadati</taxon>
        <taxon>Pseudomonadota</taxon>
        <taxon>Betaproteobacteria</taxon>
        <taxon>Neisseriales</taxon>
        <taxon>Neisseriaceae</taxon>
        <taxon>Eikenella</taxon>
    </lineage>
</organism>
<reference evidence="12" key="1">
    <citation type="submission" date="2016-05" db="EMBL/GenBank/DDBJ databases">
        <title>Draft genome of Corynebacterium afermentans subsp. afermentans LCDC 88199T.</title>
        <authorList>
            <person name="Bernier A.-M."/>
            <person name="Bernard K."/>
        </authorList>
    </citation>
    <scope>NUCLEOTIDE SEQUENCE [LARGE SCALE GENOMIC DNA]</scope>
    <source>
        <strain evidence="12">NML01-0328</strain>
    </source>
</reference>
<comment type="caution">
    <text evidence="11">The sequence shown here is derived from an EMBL/GenBank/DDBJ whole genome shotgun (WGS) entry which is preliminary data.</text>
</comment>